<dbReference type="Pfam" id="PF14804">
    <property type="entry name" value="Jag_N"/>
    <property type="match status" value="1"/>
</dbReference>
<dbReference type="InterPro" id="IPR001374">
    <property type="entry name" value="R3H_dom"/>
</dbReference>
<keyword evidence="1" id="KW-0143">Chaperone</keyword>
<evidence type="ECO:0000256" key="1">
    <source>
        <dbReference type="HAMAP-Rule" id="MF_00867"/>
    </source>
</evidence>
<dbReference type="GO" id="GO:0005737">
    <property type="term" value="C:cytoplasm"/>
    <property type="evidence" value="ECO:0007669"/>
    <property type="project" value="UniProtKB-SubCell"/>
</dbReference>
<dbReference type="GO" id="GO:0009252">
    <property type="term" value="P:peptidoglycan biosynthetic process"/>
    <property type="evidence" value="ECO:0007669"/>
    <property type="project" value="UniProtKB-UniRule"/>
</dbReference>
<dbReference type="InterPro" id="IPR015946">
    <property type="entry name" value="KH_dom-like_a/b"/>
</dbReference>
<dbReference type="Proteomes" id="UP000190951">
    <property type="component" value="Chromosome"/>
</dbReference>
<dbReference type="GO" id="GO:0003723">
    <property type="term" value="F:RNA binding"/>
    <property type="evidence" value="ECO:0007669"/>
    <property type="project" value="UniProtKB-UniRule"/>
</dbReference>
<dbReference type="CDD" id="cd02414">
    <property type="entry name" value="KH-II_Jag"/>
    <property type="match status" value="1"/>
</dbReference>
<dbReference type="SUPFAM" id="SSF82708">
    <property type="entry name" value="R3H domain"/>
    <property type="match status" value="1"/>
</dbReference>
<dbReference type="Pfam" id="PF01424">
    <property type="entry name" value="R3H"/>
    <property type="match status" value="1"/>
</dbReference>
<dbReference type="GO" id="GO:0071555">
    <property type="term" value="P:cell wall organization"/>
    <property type="evidence" value="ECO:0007669"/>
    <property type="project" value="UniProtKB-KW"/>
</dbReference>
<dbReference type="CDD" id="cd02644">
    <property type="entry name" value="R3H_jag"/>
    <property type="match status" value="1"/>
</dbReference>
<dbReference type="NCBIfam" id="NF041568">
    <property type="entry name" value="Jag_EloR"/>
    <property type="match status" value="1"/>
</dbReference>
<dbReference type="AlphaFoldDB" id="A0A1S8LYD5"/>
<dbReference type="EMBL" id="CP096983">
    <property type="protein sequence ID" value="URZ09522.1"/>
    <property type="molecule type" value="Genomic_DNA"/>
</dbReference>
<name>A0A1S8LYD5_9CLOT</name>
<sequence>MKSVETIGKTVDDAVKKALSELKVTEDKVEIEVIDEGSKGLLNILGKREAKVKVTLKIDYIEEVRTFLRKVFQDMNLVIEIITKEVDNNLFVNLSGKNIGLLIGYRGETLDSLQYLVNLVANKNCVDGKYKRVIVDTENYRAKREETLKRLAFRISKRVKEENKAFRLEPMNPYERRIIHSALQNDKFVRTYSEGEEPHRRVVIELKKS</sequence>
<comment type="subunit">
    <text evidence="1">Forms a complex with KhpA.</text>
</comment>
<dbReference type="SMART" id="SM00393">
    <property type="entry name" value="R3H"/>
    <property type="match status" value="1"/>
</dbReference>
<evidence type="ECO:0000313" key="2">
    <source>
        <dbReference type="EMBL" id="URZ09522.1"/>
    </source>
</evidence>
<dbReference type="InterPro" id="IPR039247">
    <property type="entry name" value="KhpB"/>
</dbReference>
<dbReference type="Gene3D" id="3.30.30.80">
    <property type="entry name" value="probable RNA-binding protein from clostridium symbiosum atcc 14940"/>
    <property type="match status" value="1"/>
</dbReference>
<evidence type="ECO:0000313" key="3">
    <source>
        <dbReference type="Proteomes" id="UP000190951"/>
    </source>
</evidence>
<dbReference type="SMART" id="SM01245">
    <property type="entry name" value="Jag_N"/>
    <property type="match status" value="1"/>
</dbReference>
<keyword evidence="3" id="KW-1185">Reference proteome</keyword>
<protein>
    <recommendedName>
        <fullName evidence="1">RNA-binding protein KhpB</fullName>
    </recommendedName>
    <alternativeName>
        <fullName evidence="1">RNA-binding protein EloR</fullName>
    </alternativeName>
</protein>
<dbReference type="InterPro" id="IPR036867">
    <property type="entry name" value="R3H_dom_sf"/>
</dbReference>
<keyword evidence="1" id="KW-0963">Cytoplasm</keyword>
<comment type="similarity">
    <text evidence="1">Belongs to the KhpB RNA-binding protein family.</text>
</comment>
<dbReference type="PANTHER" id="PTHR35800:SF1">
    <property type="entry name" value="RNA-BINDING PROTEIN KHPB"/>
    <property type="match status" value="1"/>
</dbReference>
<dbReference type="HAMAP" id="MF_00867">
    <property type="entry name" value="KhpB"/>
    <property type="match status" value="1"/>
</dbReference>
<dbReference type="GO" id="GO:0008360">
    <property type="term" value="P:regulation of cell shape"/>
    <property type="evidence" value="ECO:0007669"/>
    <property type="project" value="UniProtKB-KW"/>
</dbReference>
<comment type="subcellular location">
    <subcellularLocation>
        <location evidence="1">Cytoplasm</location>
    </subcellularLocation>
</comment>
<dbReference type="PANTHER" id="PTHR35800">
    <property type="entry name" value="PROTEIN JAG"/>
    <property type="match status" value="1"/>
</dbReference>
<comment type="function">
    <text evidence="1">A probable RNA chaperone. Forms a complex with KhpA which binds to cellular RNA and controls its expression. Plays a role in peptidoglycan (PG) homeostasis and cell length regulation.</text>
</comment>
<dbReference type="Gene3D" id="3.30.1370.50">
    <property type="entry name" value="R3H-like domain"/>
    <property type="match status" value="1"/>
</dbReference>
<dbReference type="InterPro" id="IPR032782">
    <property type="entry name" value="KhpB_N"/>
</dbReference>
<dbReference type="KEGG" id="crw:CROST_001940"/>
<keyword evidence="1" id="KW-0133">Cell shape</keyword>
<feature type="region of interest" description="Jag_N domain" evidence="1">
    <location>
        <begin position="5"/>
        <end position="55"/>
    </location>
</feature>
<dbReference type="Pfam" id="PF13083">
    <property type="entry name" value="KH_KhpA-B"/>
    <property type="match status" value="1"/>
</dbReference>
<dbReference type="Gene3D" id="3.30.300.20">
    <property type="match status" value="1"/>
</dbReference>
<gene>
    <name evidence="1" type="primary">khpB</name>
    <name evidence="1" type="synonym">eloR</name>
    <name evidence="2" type="ORF">CROST_001940</name>
</gene>
<comment type="domain">
    <text evidence="1">Has an N-terminal Jag-N domain and 2 RNA-binding domains (KH and R3H).</text>
</comment>
<dbReference type="InterPro" id="IPR034079">
    <property type="entry name" value="R3H_KhpB"/>
</dbReference>
<dbReference type="InterPro" id="IPR038008">
    <property type="entry name" value="Jag_KH"/>
</dbReference>
<proteinExistence type="inferred from homology"/>
<dbReference type="InterPro" id="IPR038247">
    <property type="entry name" value="Jag_N_dom_sf"/>
</dbReference>
<keyword evidence="1" id="KW-0961">Cell wall biogenesis/degradation</keyword>
<keyword evidence="1" id="KW-0694">RNA-binding</keyword>
<dbReference type="STRING" id="84029.CROST_00630"/>
<dbReference type="PROSITE" id="PS51061">
    <property type="entry name" value="R3H"/>
    <property type="match status" value="1"/>
</dbReference>
<dbReference type="RefSeq" id="WP_077834875.1">
    <property type="nucleotide sequence ID" value="NZ_CP096983.1"/>
</dbReference>
<accession>A0A1S8LYD5</accession>
<reference evidence="2 3" key="1">
    <citation type="submission" date="2022-04" db="EMBL/GenBank/DDBJ databases">
        <title>Genome sequence of C. roseum typestrain.</title>
        <authorList>
            <person name="Poehlein A."/>
            <person name="Schoch T."/>
            <person name="Duerre P."/>
            <person name="Daniel R."/>
        </authorList>
    </citation>
    <scope>NUCLEOTIDE SEQUENCE [LARGE SCALE GENOMIC DNA]</scope>
    <source>
        <strain evidence="2 3">DSM 7320</strain>
    </source>
</reference>
<organism evidence="2 3">
    <name type="scientific">Clostridium felsineum</name>
    <dbReference type="NCBI Taxonomy" id="36839"/>
    <lineage>
        <taxon>Bacteria</taxon>
        <taxon>Bacillati</taxon>
        <taxon>Bacillota</taxon>
        <taxon>Clostridia</taxon>
        <taxon>Eubacteriales</taxon>
        <taxon>Clostridiaceae</taxon>
        <taxon>Clostridium</taxon>
    </lineage>
</organism>